<dbReference type="Proteomes" id="UP000326903">
    <property type="component" value="Unassembled WGS sequence"/>
</dbReference>
<proteinExistence type="predicted"/>
<dbReference type="AlphaFoldDB" id="A0A5J5IME6"/>
<evidence type="ECO:0000313" key="3">
    <source>
        <dbReference type="EMBL" id="KAA9041688.1"/>
    </source>
</evidence>
<feature type="transmembrane region" description="Helical" evidence="2">
    <location>
        <begin position="72"/>
        <end position="91"/>
    </location>
</feature>
<feature type="region of interest" description="Disordered" evidence="1">
    <location>
        <begin position="146"/>
        <end position="173"/>
    </location>
</feature>
<evidence type="ECO:0000256" key="1">
    <source>
        <dbReference type="SAM" id="MobiDB-lite"/>
    </source>
</evidence>
<keyword evidence="2" id="KW-1133">Transmembrane helix</keyword>
<keyword evidence="2" id="KW-0812">Transmembrane</keyword>
<reference evidence="3 4" key="1">
    <citation type="submission" date="2019-09" db="EMBL/GenBank/DDBJ databases">
        <title>Draft genome sequence of Ginsengibacter sp. BR5-29.</title>
        <authorList>
            <person name="Im W.-T."/>
        </authorList>
    </citation>
    <scope>NUCLEOTIDE SEQUENCE [LARGE SCALE GENOMIC DNA]</scope>
    <source>
        <strain evidence="3 4">BR5-29</strain>
    </source>
</reference>
<dbReference type="RefSeq" id="WP_150413808.1">
    <property type="nucleotide sequence ID" value="NZ_VYQF01000001.1"/>
</dbReference>
<evidence type="ECO:0000313" key="4">
    <source>
        <dbReference type="Proteomes" id="UP000326903"/>
    </source>
</evidence>
<feature type="transmembrane region" description="Helical" evidence="2">
    <location>
        <begin position="12"/>
        <end position="34"/>
    </location>
</feature>
<accession>A0A5J5IME6</accession>
<sequence>MNFQTMNKQRKFVLIASAIGVISMFLPWVSIPFLGSVNGMHGSGIFIFLCFVVAGIITLLGDQTKNFDTSMWTITLVTGAIPILIILYYLIDASGNTIFGSVIGFGVYIGGLAAIGVLASAYIFRSPTDNLKDTFNTMKKNIESKINTHDNTTTGSTTPDNSNSSLTNTNPPA</sequence>
<feature type="transmembrane region" description="Helical" evidence="2">
    <location>
        <begin position="40"/>
        <end position="60"/>
    </location>
</feature>
<comment type="caution">
    <text evidence="3">The sequence shown here is derived from an EMBL/GenBank/DDBJ whole genome shotgun (WGS) entry which is preliminary data.</text>
</comment>
<evidence type="ECO:0000256" key="2">
    <source>
        <dbReference type="SAM" id="Phobius"/>
    </source>
</evidence>
<gene>
    <name evidence="3" type="ORF">FW778_06605</name>
</gene>
<feature type="transmembrane region" description="Helical" evidence="2">
    <location>
        <begin position="97"/>
        <end position="124"/>
    </location>
</feature>
<name>A0A5J5IME6_9BACT</name>
<keyword evidence="2" id="KW-0472">Membrane</keyword>
<dbReference type="EMBL" id="VYQF01000001">
    <property type="protein sequence ID" value="KAA9041688.1"/>
    <property type="molecule type" value="Genomic_DNA"/>
</dbReference>
<protein>
    <submittedName>
        <fullName evidence="3">Uncharacterized protein</fullName>
    </submittedName>
</protein>
<keyword evidence="4" id="KW-1185">Reference proteome</keyword>
<organism evidence="3 4">
    <name type="scientific">Ginsengibacter hankyongi</name>
    <dbReference type="NCBI Taxonomy" id="2607284"/>
    <lineage>
        <taxon>Bacteria</taxon>
        <taxon>Pseudomonadati</taxon>
        <taxon>Bacteroidota</taxon>
        <taxon>Chitinophagia</taxon>
        <taxon>Chitinophagales</taxon>
        <taxon>Chitinophagaceae</taxon>
        <taxon>Ginsengibacter</taxon>
    </lineage>
</organism>
<feature type="compositionally biased region" description="Low complexity" evidence="1">
    <location>
        <begin position="149"/>
        <end position="173"/>
    </location>
</feature>